<dbReference type="CDD" id="cd03283">
    <property type="entry name" value="ABC_MutS-like"/>
    <property type="match status" value="1"/>
</dbReference>
<feature type="transmembrane region" description="Helical" evidence="4">
    <location>
        <begin position="29"/>
        <end position="49"/>
    </location>
</feature>
<accession>A0A9D3AZ83</accession>
<dbReference type="SUPFAM" id="SSF52540">
    <property type="entry name" value="P-loop containing nucleoside triphosphate hydrolases"/>
    <property type="match status" value="1"/>
</dbReference>
<dbReference type="InterPro" id="IPR027417">
    <property type="entry name" value="P-loop_NTPase"/>
</dbReference>
<feature type="transmembrane region" description="Helical" evidence="4">
    <location>
        <begin position="216"/>
        <end position="233"/>
    </location>
</feature>
<dbReference type="InterPro" id="IPR045076">
    <property type="entry name" value="MutS"/>
</dbReference>
<dbReference type="PANTHER" id="PTHR11361">
    <property type="entry name" value="DNA MISMATCH REPAIR PROTEIN MUTS FAMILY MEMBER"/>
    <property type="match status" value="1"/>
</dbReference>
<keyword evidence="1" id="KW-0547">Nucleotide-binding</keyword>
<keyword evidence="4" id="KW-0812">Transmembrane</keyword>
<sequence length="597" mass="66968">MDEAIYRRYQNKKEKVLARLTAINKQIEMFVLLRPLVFLGAVGFSLAYSFGTANIGYLIGIGVLVIIFFWMVSKHKRIKAQANYWESLVRINEDAMRRLEGKWVEFPNTGERFVDPEHRYSADLNIFGQASLFQYVNAANSLEGEARLAQMLIAPADLTEIEQRQQALQELSPRLDWRQHFQATGMLDNSNKTGDLEKLLAWAEEELSYTNRHTSLLLLIPLFTLLLAALGYFDIIPPYFWAFTLALQIVIVALTGKTAQHTFVKTGNTVHELRRYAALLACIEPESFTAPLLNSLRKKLTRGGADPSQQIKQLFTIVERSDLRYSSMHPLINIGLLWDLQTLIKLQKWRSTSGRSLRTWVEVIAEFEALSSLAGLVHDHPGWAMPEISVAPPAIKAVALGHPLLKDEIRVCNDVELPAPGTVLLITGSNMSGKSTLLRTVGINLVLACAGAPVCAERFKCSLMDVYSSIHINDNLEKNISNFYAELLRIKLLVEAARTGKPMLFLIDEIFKGTNSKDRILGAQAVIKSLHELGAIGLVSTHDLELSRLEQDIPLIKNYHFTDRISGNEITFDYRLKPGVSKSTNALALMKIIGLEV</sequence>
<keyword evidence="4" id="KW-1133">Transmembrane helix</keyword>
<dbReference type="Gene3D" id="3.40.50.300">
    <property type="entry name" value="P-loop containing nucleotide triphosphate hydrolases"/>
    <property type="match status" value="1"/>
</dbReference>
<proteinExistence type="predicted"/>
<dbReference type="EMBL" id="LSRS01000003">
    <property type="protein sequence ID" value="KAF1085558.1"/>
    <property type="molecule type" value="Genomic_DNA"/>
</dbReference>
<name>A0A9D3AZ83_9FIRM</name>
<dbReference type="GO" id="GO:0030983">
    <property type="term" value="F:mismatched DNA binding"/>
    <property type="evidence" value="ECO:0007669"/>
    <property type="project" value="InterPro"/>
</dbReference>
<dbReference type="GO" id="GO:0005524">
    <property type="term" value="F:ATP binding"/>
    <property type="evidence" value="ECO:0007669"/>
    <property type="project" value="UniProtKB-KW"/>
</dbReference>
<evidence type="ECO:0000256" key="4">
    <source>
        <dbReference type="SAM" id="Phobius"/>
    </source>
</evidence>
<dbReference type="SMART" id="SM00534">
    <property type="entry name" value="MUTSac"/>
    <property type="match status" value="1"/>
</dbReference>
<dbReference type="Pfam" id="PF00488">
    <property type="entry name" value="MutS_V"/>
    <property type="match status" value="1"/>
</dbReference>
<dbReference type="InterPro" id="IPR000432">
    <property type="entry name" value="DNA_mismatch_repair_MutS_C"/>
</dbReference>
<evidence type="ECO:0000256" key="2">
    <source>
        <dbReference type="ARBA" id="ARBA00022840"/>
    </source>
</evidence>
<keyword evidence="7" id="KW-1185">Reference proteome</keyword>
<dbReference type="GO" id="GO:0005829">
    <property type="term" value="C:cytosol"/>
    <property type="evidence" value="ECO:0007669"/>
    <property type="project" value="TreeGrafter"/>
</dbReference>
<protein>
    <submittedName>
        <fullName evidence="6">DNA mismatch repair protein MutS</fullName>
    </submittedName>
</protein>
<feature type="domain" description="DNA mismatch repair proteins mutS family" evidence="5">
    <location>
        <begin position="421"/>
        <end position="596"/>
    </location>
</feature>
<reference evidence="6" key="1">
    <citation type="submission" date="2016-02" db="EMBL/GenBank/DDBJ databases">
        <title>Draft Genome Sequence of Sporotomaculum syntrophicum Strain FB, a Syntrophic Benzoate Degrader.</title>
        <authorList>
            <person name="Nobu M.K."/>
            <person name="Narihiro T."/>
            <person name="Qiu Y.-L."/>
            <person name="Ohashi A."/>
            <person name="Liu W.-T."/>
            <person name="Yuji S."/>
        </authorList>
    </citation>
    <scope>NUCLEOTIDE SEQUENCE</scope>
    <source>
        <strain evidence="6">FB</strain>
    </source>
</reference>
<keyword evidence="2" id="KW-0067">ATP-binding</keyword>
<keyword evidence="3" id="KW-0238">DNA-binding</keyword>
<evidence type="ECO:0000256" key="1">
    <source>
        <dbReference type="ARBA" id="ARBA00022741"/>
    </source>
</evidence>
<dbReference type="RefSeq" id="WP_161822008.1">
    <property type="nucleotide sequence ID" value="NZ_LSRS01000003.1"/>
</dbReference>
<evidence type="ECO:0000259" key="5">
    <source>
        <dbReference type="SMART" id="SM00534"/>
    </source>
</evidence>
<keyword evidence="4" id="KW-0472">Membrane</keyword>
<dbReference type="PANTHER" id="PTHR11361:SF99">
    <property type="entry name" value="DNA MISMATCH REPAIR PROTEIN"/>
    <property type="match status" value="1"/>
</dbReference>
<dbReference type="Gene3D" id="1.10.1420.10">
    <property type="match status" value="1"/>
</dbReference>
<dbReference type="AlphaFoldDB" id="A0A9D3AZ83"/>
<evidence type="ECO:0000313" key="7">
    <source>
        <dbReference type="Proteomes" id="UP000798488"/>
    </source>
</evidence>
<dbReference type="InterPro" id="IPR036187">
    <property type="entry name" value="DNA_mismatch_repair_MutS_sf"/>
</dbReference>
<evidence type="ECO:0000313" key="6">
    <source>
        <dbReference type="EMBL" id="KAF1085558.1"/>
    </source>
</evidence>
<dbReference type="GO" id="GO:0006298">
    <property type="term" value="P:mismatch repair"/>
    <property type="evidence" value="ECO:0007669"/>
    <property type="project" value="InterPro"/>
</dbReference>
<evidence type="ECO:0000256" key="3">
    <source>
        <dbReference type="ARBA" id="ARBA00023125"/>
    </source>
</evidence>
<dbReference type="OrthoDB" id="9802448at2"/>
<dbReference type="Proteomes" id="UP000798488">
    <property type="component" value="Unassembled WGS sequence"/>
</dbReference>
<dbReference type="GO" id="GO:0140664">
    <property type="term" value="F:ATP-dependent DNA damage sensor activity"/>
    <property type="evidence" value="ECO:0007669"/>
    <property type="project" value="InterPro"/>
</dbReference>
<gene>
    <name evidence="6" type="primary">mutS_1</name>
    <name evidence="6" type="ORF">SPSYN_01701</name>
</gene>
<comment type="caution">
    <text evidence="6">The sequence shown here is derived from an EMBL/GenBank/DDBJ whole genome shotgun (WGS) entry which is preliminary data.</text>
</comment>
<feature type="transmembrane region" description="Helical" evidence="4">
    <location>
        <begin position="55"/>
        <end position="72"/>
    </location>
</feature>
<organism evidence="6 7">
    <name type="scientific">Sporotomaculum syntrophicum</name>
    <dbReference type="NCBI Taxonomy" id="182264"/>
    <lineage>
        <taxon>Bacteria</taxon>
        <taxon>Bacillati</taxon>
        <taxon>Bacillota</taxon>
        <taxon>Clostridia</taxon>
        <taxon>Eubacteriales</taxon>
        <taxon>Desulfallaceae</taxon>
        <taxon>Sporotomaculum</taxon>
    </lineage>
</organism>
<dbReference type="SUPFAM" id="SSF48334">
    <property type="entry name" value="DNA repair protein MutS, domain III"/>
    <property type="match status" value="1"/>
</dbReference>